<reference evidence="3" key="1">
    <citation type="submission" date="2015-01" db="EMBL/GenBank/DDBJ databases">
        <authorList>
            <person name="Aksoy S."/>
            <person name="Warren W."/>
            <person name="Wilson R.K."/>
        </authorList>
    </citation>
    <scope>NUCLEOTIDE SEQUENCE [LARGE SCALE GENOMIC DNA]</scope>
    <source>
        <strain evidence="3">IAEA</strain>
    </source>
</reference>
<evidence type="ECO:0000313" key="2">
    <source>
        <dbReference type="EnsemblMetazoa" id="GPPI041278-PA"/>
    </source>
</evidence>
<protein>
    <submittedName>
        <fullName evidence="2">Uncharacterized protein</fullName>
    </submittedName>
</protein>
<accession>A0A1B0BV05</accession>
<name>A0A1B0BV05_9MUSC</name>
<reference evidence="2" key="2">
    <citation type="submission" date="2020-05" db="UniProtKB">
        <authorList>
            <consortium name="EnsemblMetazoa"/>
        </authorList>
    </citation>
    <scope>IDENTIFICATION</scope>
    <source>
        <strain evidence="2">IAEA</strain>
    </source>
</reference>
<keyword evidence="1" id="KW-1133">Transmembrane helix</keyword>
<dbReference type="VEuPathDB" id="VectorBase:GPPI041278"/>
<dbReference type="AlphaFoldDB" id="A0A1B0BV05"/>
<feature type="transmembrane region" description="Helical" evidence="1">
    <location>
        <begin position="41"/>
        <end position="64"/>
    </location>
</feature>
<evidence type="ECO:0000313" key="3">
    <source>
        <dbReference type="Proteomes" id="UP000092460"/>
    </source>
</evidence>
<dbReference type="Proteomes" id="UP000092460">
    <property type="component" value="Unassembled WGS sequence"/>
</dbReference>
<keyword evidence="3" id="KW-1185">Reference proteome</keyword>
<dbReference type="EMBL" id="JXJN01020999">
    <property type="status" value="NOT_ANNOTATED_CDS"/>
    <property type="molecule type" value="Genomic_DNA"/>
</dbReference>
<keyword evidence="1" id="KW-0812">Transmembrane</keyword>
<proteinExistence type="predicted"/>
<keyword evidence="1" id="KW-0472">Membrane</keyword>
<dbReference type="EnsemblMetazoa" id="GPPI041278-RA">
    <property type="protein sequence ID" value="GPPI041278-PA"/>
    <property type="gene ID" value="GPPI041278"/>
</dbReference>
<evidence type="ECO:0000256" key="1">
    <source>
        <dbReference type="SAM" id="Phobius"/>
    </source>
</evidence>
<organism evidence="2 3">
    <name type="scientific">Glossina palpalis gambiensis</name>
    <dbReference type="NCBI Taxonomy" id="67801"/>
    <lineage>
        <taxon>Eukaryota</taxon>
        <taxon>Metazoa</taxon>
        <taxon>Ecdysozoa</taxon>
        <taxon>Arthropoda</taxon>
        <taxon>Hexapoda</taxon>
        <taxon>Insecta</taxon>
        <taxon>Pterygota</taxon>
        <taxon>Neoptera</taxon>
        <taxon>Endopterygota</taxon>
        <taxon>Diptera</taxon>
        <taxon>Brachycera</taxon>
        <taxon>Muscomorpha</taxon>
        <taxon>Hippoboscoidea</taxon>
        <taxon>Glossinidae</taxon>
        <taxon>Glossina</taxon>
    </lineage>
</organism>
<sequence length="145" mass="16687">MENVARPLRTNTCGLTADQGKKTDDKEKCYHDKSDMFPPDIYILNFLMSTVFSMFLPALLLFLLRKYYRNSEADMSLRPRSLPICKDKTVTPTGQLNNLQIGQLGNESTATGRAIEKWAEFNREYQVEVEIFAILVWVCDCRLPL</sequence>